<feature type="chain" id="PRO_5040369865" evidence="2">
    <location>
        <begin position="28"/>
        <end position="620"/>
    </location>
</feature>
<feature type="signal peptide" evidence="2">
    <location>
        <begin position="1"/>
        <end position="27"/>
    </location>
</feature>
<keyword evidence="5" id="KW-1185">Reference proteome</keyword>
<keyword evidence="4" id="KW-0808">Transferase</keyword>
<name>A0A9N8DFM5_9STRA</name>
<dbReference type="Pfam" id="PF00069">
    <property type="entry name" value="Pkinase"/>
    <property type="match status" value="1"/>
</dbReference>
<evidence type="ECO:0000313" key="5">
    <source>
        <dbReference type="Proteomes" id="UP001153069"/>
    </source>
</evidence>
<proteinExistence type="predicted"/>
<evidence type="ECO:0000313" key="4">
    <source>
        <dbReference type="EMBL" id="CAB9502083.1"/>
    </source>
</evidence>
<reference evidence="4" key="1">
    <citation type="submission" date="2020-06" db="EMBL/GenBank/DDBJ databases">
        <authorList>
            <consortium name="Plant Systems Biology data submission"/>
        </authorList>
    </citation>
    <scope>NUCLEOTIDE SEQUENCE</scope>
    <source>
        <strain evidence="4">D6</strain>
    </source>
</reference>
<keyword evidence="4" id="KW-0418">Kinase</keyword>
<evidence type="ECO:0000256" key="1">
    <source>
        <dbReference type="SAM" id="MobiDB-lite"/>
    </source>
</evidence>
<evidence type="ECO:0000256" key="2">
    <source>
        <dbReference type="SAM" id="SignalP"/>
    </source>
</evidence>
<evidence type="ECO:0000259" key="3">
    <source>
        <dbReference type="PROSITE" id="PS50011"/>
    </source>
</evidence>
<comment type="caution">
    <text evidence="4">The sequence shown here is derived from an EMBL/GenBank/DDBJ whole genome shotgun (WGS) entry which is preliminary data.</text>
</comment>
<dbReference type="GO" id="GO:0005524">
    <property type="term" value="F:ATP binding"/>
    <property type="evidence" value="ECO:0007669"/>
    <property type="project" value="InterPro"/>
</dbReference>
<accession>A0A9N8DFM5</accession>
<dbReference type="Proteomes" id="UP001153069">
    <property type="component" value="Unassembled WGS sequence"/>
</dbReference>
<dbReference type="Gene3D" id="1.10.510.10">
    <property type="entry name" value="Transferase(Phosphotransferase) domain 1"/>
    <property type="match status" value="1"/>
</dbReference>
<dbReference type="PROSITE" id="PS50011">
    <property type="entry name" value="PROTEIN_KINASE_DOM"/>
    <property type="match status" value="1"/>
</dbReference>
<dbReference type="PANTHER" id="PTHR24362">
    <property type="entry name" value="SERINE/THREONINE-PROTEIN KINASE NEK"/>
    <property type="match status" value="1"/>
</dbReference>
<feature type="compositionally biased region" description="Low complexity" evidence="1">
    <location>
        <begin position="253"/>
        <end position="269"/>
    </location>
</feature>
<dbReference type="OrthoDB" id="191792at2759"/>
<gene>
    <name evidence="4" type="ORF">SEMRO_127_G060750.1</name>
</gene>
<dbReference type="EMBL" id="CAICTM010000126">
    <property type="protein sequence ID" value="CAB9502083.1"/>
    <property type="molecule type" value="Genomic_DNA"/>
</dbReference>
<dbReference type="SMART" id="SM00220">
    <property type="entry name" value="S_TKc"/>
    <property type="match status" value="1"/>
</dbReference>
<sequence>MVFPQRGSAALALLVTFVLATASLVSAFSNQARLTDYSFLKYEEKLGPRHHVPAHSRGFEMRLYAPSVLDGRPAAAGARSTRRSVSSLSAIPEIERWRILEGGSVQGFVKNHPVIKNGDIITTSALKAPNAVGSQMIVTTSSGTKYKLLEPLKKDNKKGTFTMNKRFSAKKSPSVKLSGNVPLVDDWKLLDNDSVQGIVFNHPTIPDGQILVTSTLKNPKGANSKAVVNTVSGSRYRLGQPEFAAEVANSGPAAAPAKPAEAKKSSGFSFFGGGAPKKTTAPPPPTRASTPNGAAAPAKPAAEDEKELRQRRVQAQRTYGLSGETLGENGQYLLAGQPMKSTSGKSLIFRAYRGDDNGLPIGDVDTDAITIKISTNSESIEREAGNYRAIAQSGFTRGQFVQFLEYLPGDKLNSSMGRSKSQSALVIERGEEDLKTYLARRRDEGGLSGKELREAAAAAIQCIQAAHSSGLVWTDMKTENFVVTRAGEFKGIDLESAMPINGNPVDYSPEACPPEFAQAFLAGEGPYFTLQPNYDMWSFGMMCYEMATGAGYFDNKSPIQITRALSNMESFEVPDDVELDGRMKSLIEDCLQVDPKKRPSTAQVLLHPYFLTTGFGPFSF</sequence>
<dbReference type="AlphaFoldDB" id="A0A9N8DFM5"/>
<dbReference type="GO" id="GO:0004672">
    <property type="term" value="F:protein kinase activity"/>
    <property type="evidence" value="ECO:0007669"/>
    <property type="project" value="InterPro"/>
</dbReference>
<protein>
    <submittedName>
        <fullName evidence="4">Protein kinase PAK 3</fullName>
    </submittedName>
</protein>
<dbReference type="SUPFAM" id="SSF56112">
    <property type="entry name" value="Protein kinase-like (PK-like)"/>
    <property type="match status" value="1"/>
</dbReference>
<keyword evidence="2" id="KW-0732">Signal</keyword>
<dbReference type="InterPro" id="IPR011009">
    <property type="entry name" value="Kinase-like_dom_sf"/>
</dbReference>
<dbReference type="InterPro" id="IPR000719">
    <property type="entry name" value="Prot_kinase_dom"/>
</dbReference>
<feature type="domain" description="Protein kinase" evidence="3">
    <location>
        <begin position="332"/>
        <end position="610"/>
    </location>
</feature>
<feature type="region of interest" description="Disordered" evidence="1">
    <location>
        <begin position="253"/>
        <end position="308"/>
    </location>
</feature>
<dbReference type="PANTHER" id="PTHR24362:SF309">
    <property type="entry name" value="PROTEIN KINASE DOMAIN-CONTAINING PROTEIN"/>
    <property type="match status" value="1"/>
</dbReference>
<organism evidence="4 5">
    <name type="scientific">Seminavis robusta</name>
    <dbReference type="NCBI Taxonomy" id="568900"/>
    <lineage>
        <taxon>Eukaryota</taxon>
        <taxon>Sar</taxon>
        <taxon>Stramenopiles</taxon>
        <taxon>Ochrophyta</taxon>
        <taxon>Bacillariophyta</taxon>
        <taxon>Bacillariophyceae</taxon>
        <taxon>Bacillariophycidae</taxon>
        <taxon>Naviculales</taxon>
        <taxon>Naviculaceae</taxon>
        <taxon>Seminavis</taxon>
    </lineage>
</organism>